<organism evidence="2 3">
    <name type="scientific">Gemmata algarum</name>
    <dbReference type="NCBI Taxonomy" id="2975278"/>
    <lineage>
        <taxon>Bacteria</taxon>
        <taxon>Pseudomonadati</taxon>
        <taxon>Planctomycetota</taxon>
        <taxon>Planctomycetia</taxon>
        <taxon>Gemmatales</taxon>
        <taxon>Gemmataceae</taxon>
        <taxon>Gemmata</taxon>
    </lineage>
</organism>
<keyword evidence="3" id="KW-1185">Reference proteome</keyword>
<dbReference type="Pfam" id="PF09346">
    <property type="entry name" value="SMI1_KNR4"/>
    <property type="match status" value="1"/>
</dbReference>
<sequence>MRSALARIKSKVARVAHEAPLPASRCPIRCDLRLNPPLRESEVVAFEEKHRITLPEEYRTFLLEVGNGGMGPGEGLKTLTESAERSPTSDLDRPFPFSFRMYQEDEGRFIDARRNEPYHQPGVLFLAAVEDPWVSVYLVITGEDRGLVWGCGLVEGGWNPEAPTWEGDQRAIDGPPRRFLRWYEDWLNVILPNADGDGEDKACPARPE</sequence>
<gene>
    <name evidence="2" type="ORF">R5W23_005653</name>
</gene>
<evidence type="ECO:0000313" key="3">
    <source>
        <dbReference type="Proteomes" id="UP001272242"/>
    </source>
</evidence>
<proteinExistence type="predicted"/>
<dbReference type="RefSeq" id="WP_320685439.1">
    <property type="nucleotide sequence ID" value="NZ_JAXBLV010000034.1"/>
</dbReference>
<dbReference type="EMBL" id="JAXBLV010000034">
    <property type="protein sequence ID" value="MDY3558533.1"/>
    <property type="molecule type" value="Genomic_DNA"/>
</dbReference>
<reference evidence="3" key="1">
    <citation type="journal article" date="2023" name="Mar. Drugs">
        <title>Gemmata algarum, a Novel Planctomycete Isolated from an Algal Mat, Displays Antimicrobial Activity.</title>
        <authorList>
            <person name="Kumar G."/>
            <person name="Kallscheuer N."/>
            <person name="Kashif M."/>
            <person name="Ahamad S."/>
            <person name="Jagadeeshwari U."/>
            <person name="Pannikurungottu S."/>
            <person name="Haufschild T."/>
            <person name="Kabuu M."/>
            <person name="Sasikala C."/>
            <person name="Jogler C."/>
            <person name="Ramana C."/>
        </authorList>
    </citation>
    <scope>NUCLEOTIDE SEQUENCE [LARGE SCALE GENOMIC DNA]</scope>
    <source>
        <strain evidence="3">JC673</strain>
    </source>
</reference>
<dbReference type="Proteomes" id="UP001272242">
    <property type="component" value="Unassembled WGS sequence"/>
</dbReference>
<protein>
    <submittedName>
        <fullName evidence="2">SMI1/KNR4 family protein</fullName>
    </submittedName>
</protein>
<dbReference type="InterPro" id="IPR037883">
    <property type="entry name" value="Knr4/Smi1-like_sf"/>
</dbReference>
<dbReference type="InterPro" id="IPR018958">
    <property type="entry name" value="Knr4/Smi1-like_dom"/>
</dbReference>
<dbReference type="SUPFAM" id="SSF160631">
    <property type="entry name" value="SMI1/KNR4-like"/>
    <property type="match status" value="1"/>
</dbReference>
<evidence type="ECO:0000313" key="2">
    <source>
        <dbReference type="EMBL" id="MDY3558533.1"/>
    </source>
</evidence>
<dbReference type="SMART" id="SM00860">
    <property type="entry name" value="SMI1_KNR4"/>
    <property type="match status" value="1"/>
</dbReference>
<name>A0ABU5EU79_9BACT</name>
<comment type="caution">
    <text evidence="2">The sequence shown here is derived from an EMBL/GenBank/DDBJ whole genome shotgun (WGS) entry which is preliminary data.</text>
</comment>
<feature type="domain" description="Knr4/Smi1-like" evidence="1">
    <location>
        <begin position="37"/>
        <end position="189"/>
    </location>
</feature>
<accession>A0ABU5EU79</accession>
<dbReference type="Gene3D" id="3.40.1580.10">
    <property type="entry name" value="SMI1/KNR4-like"/>
    <property type="match status" value="1"/>
</dbReference>
<evidence type="ECO:0000259" key="1">
    <source>
        <dbReference type="SMART" id="SM00860"/>
    </source>
</evidence>